<dbReference type="Pfam" id="PF00460">
    <property type="entry name" value="Flg_bb_rod"/>
    <property type="match status" value="1"/>
</dbReference>
<dbReference type="KEGG" id="sal:Sala_2908"/>
<evidence type="ECO:0000256" key="2">
    <source>
        <dbReference type="ARBA" id="ARBA00009677"/>
    </source>
</evidence>
<keyword evidence="11" id="KW-1185">Reference proteome</keyword>
<dbReference type="NCBIfam" id="TIGR01395">
    <property type="entry name" value="FlgC"/>
    <property type="match status" value="1"/>
</dbReference>
<comment type="subunit">
    <text evidence="5 6">The basal body constitutes a major portion of the flagellar organelle and consists of four rings (L,P,S, and M) mounted on a central rod. The rod consists of about 26 subunits of FlgG in the distal portion, and FlgB, FlgC and FlgF are thought to build up the proximal portion of the rod with about 6 subunits each.</text>
</comment>
<dbReference type="eggNOG" id="COG1558">
    <property type="taxonomic scope" value="Bacteria"/>
</dbReference>
<dbReference type="InterPro" id="IPR001444">
    <property type="entry name" value="Flag_bb_rod_N"/>
</dbReference>
<dbReference type="Proteomes" id="UP000006578">
    <property type="component" value="Chromosome"/>
</dbReference>
<evidence type="ECO:0000256" key="4">
    <source>
        <dbReference type="ARBA" id="ARBA00023143"/>
    </source>
</evidence>
<evidence type="ECO:0000256" key="5">
    <source>
        <dbReference type="ARBA" id="ARBA00025933"/>
    </source>
</evidence>
<comment type="subcellular location">
    <subcellularLocation>
        <location evidence="1 6">Bacterial flagellum basal body</location>
    </subcellularLocation>
</comment>
<evidence type="ECO:0000256" key="7">
    <source>
        <dbReference type="SAM" id="MobiDB-lite"/>
    </source>
</evidence>
<dbReference type="EMBL" id="CP000356">
    <property type="protein sequence ID" value="ABF54613.1"/>
    <property type="molecule type" value="Genomic_DNA"/>
</dbReference>
<dbReference type="AlphaFoldDB" id="Q1GP09"/>
<organism evidence="10 11">
    <name type="scientific">Sphingopyxis alaskensis (strain DSM 13593 / LMG 18877 / RB2256)</name>
    <name type="common">Sphingomonas alaskensis</name>
    <dbReference type="NCBI Taxonomy" id="317655"/>
    <lineage>
        <taxon>Bacteria</taxon>
        <taxon>Pseudomonadati</taxon>
        <taxon>Pseudomonadota</taxon>
        <taxon>Alphaproteobacteria</taxon>
        <taxon>Sphingomonadales</taxon>
        <taxon>Sphingomonadaceae</taxon>
        <taxon>Sphingopyxis</taxon>
    </lineage>
</organism>
<evidence type="ECO:0000256" key="3">
    <source>
        <dbReference type="ARBA" id="ARBA00017941"/>
    </source>
</evidence>
<dbReference type="Pfam" id="PF06429">
    <property type="entry name" value="Flg_bbr_C"/>
    <property type="match status" value="1"/>
</dbReference>
<reference evidence="10 11" key="1">
    <citation type="journal article" date="2009" name="Proc. Natl. Acad. Sci. U.S.A.">
        <title>The genomic basis of trophic strategy in marine bacteria.</title>
        <authorList>
            <person name="Lauro F.M."/>
            <person name="McDougald D."/>
            <person name="Thomas T."/>
            <person name="Williams T.J."/>
            <person name="Egan S."/>
            <person name="Rice S."/>
            <person name="DeMaere M.Z."/>
            <person name="Ting L."/>
            <person name="Ertan H."/>
            <person name="Johnson J."/>
            <person name="Ferriera S."/>
            <person name="Lapidus A."/>
            <person name="Anderson I."/>
            <person name="Kyrpides N."/>
            <person name="Munk A.C."/>
            <person name="Detter C."/>
            <person name="Han C.S."/>
            <person name="Brown M.V."/>
            <person name="Robb F.T."/>
            <person name="Kjelleberg S."/>
            <person name="Cavicchioli R."/>
        </authorList>
    </citation>
    <scope>NUCLEOTIDE SEQUENCE [LARGE SCALE GENOMIC DNA]</scope>
    <source>
        <strain evidence="11">DSM 13593 / LMG 18877 / RB2256</strain>
    </source>
</reference>
<dbReference type="STRING" id="317655.Sala_2908"/>
<evidence type="ECO:0000259" key="9">
    <source>
        <dbReference type="Pfam" id="PF06429"/>
    </source>
</evidence>
<dbReference type="PANTHER" id="PTHR30435:SF2">
    <property type="entry name" value="FLAGELLAR BASAL-BODY ROD PROTEIN FLGC"/>
    <property type="match status" value="1"/>
</dbReference>
<comment type="similarity">
    <text evidence="2">Belongs to the flagella basal body rod proteins family.</text>
</comment>
<dbReference type="InterPro" id="IPR010930">
    <property type="entry name" value="Flg_bb/hook_C_dom"/>
</dbReference>
<feature type="domain" description="Flagellar basal body rod protein N-terminal" evidence="8">
    <location>
        <begin position="142"/>
        <end position="168"/>
    </location>
</feature>
<protein>
    <recommendedName>
        <fullName evidence="3 6">Flagellar basal-body rod protein FlgC</fullName>
    </recommendedName>
</protein>
<name>Q1GP09_SPHAL</name>
<keyword evidence="4 6" id="KW-0975">Bacterial flagellum</keyword>
<evidence type="ECO:0000259" key="8">
    <source>
        <dbReference type="Pfam" id="PF00460"/>
    </source>
</evidence>
<evidence type="ECO:0000313" key="11">
    <source>
        <dbReference type="Proteomes" id="UP000006578"/>
    </source>
</evidence>
<dbReference type="GO" id="GO:0030694">
    <property type="term" value="C:bacterial-type flagellum basal body, rod"/>
    <property type="evidence" value="ECO:0007669"/>
    <property type="project" value="UniProtKB-UniRule"/>
</dbReference>
<proteinExistence type="inferred from homology"/>
<feature type="compositionally biased region" description="Basic and acidic residues" evidence="7">
    <location>
        <begin position="39"/>
        <end position="54"/>
    </location>
</feature>
<accession>Q1GP09</accession>
<gene>
    <name evidence="10" type="ordered locus">Sala_2908</name>
</gene>
<keyword evidence="10" id="KW-0969">Cilium</keyword>
<evidence type="ECO:0000313" key="10">
    <source>
        <dbReference type="EMBL" id="ABF54613.1"/>
    </source>
</evidence>
<dbReference type="PANTHER" id="PTHR30435">
    <property type="entry name" value="FLAGELLAR PROTEIN"/>
    <property type="match status" value="1"/>
</dbReference>
<dbReference type="HOGENOM" id="CLU_1041716_0_0_5"/>
<evidence type="ECO:0000256" key="6">
    <source>
        <dbReference type="RuleBase" id="RU362062"/>
    </source>
</evidence>
<feature type="region of interest" description="Disordered" evidence="7">
    <location>
        <begin position="26"/>
        <end position="76"/>
    </location>
</feature>
<evidence type="ECO:0000256" key="1">
    <source>
        <dbReference type="ARBA" id="ARBA00004117"/>
    </source>
</evidence>
<dbReference type="InterPro" id="IPR006299">
    <property type="entry name" value="FlgC"/>
</dbReference>
<sequence length="267" mass="28988">MSAPVGRTAASVRQAKECGDGIRETLWPARDGAPVAQPAHDDARVEHRERRDARLQGARPRLRQGARPRAAGSVDGAGDCLSRAGAGFARRQHRRNGDRADRLCRKCARLSVEPRLSERPHQHAVARAERRITMNGSFSVFDISGRAMSAQLVRLNTTASNLANAGTVAGSEAGAFRSLKPVFRTVMDDHGRATVQIDQITTSKMAPSKRHDPSNPLADADGNVWEAAVDSAAELVEMVETARQYQNNVQVLETAKGLINETLRMGQ</sequence>
<feature type="domain" description="Flagellar basal-body/hook protein C-terminal" evidence="9">
    <location>
        <begin position="222"/>
        <end position="264"/>
    </location>
</feature>
<keyword evidence="10" id="KW-0966">Cell projection</keyword>
<keyword evidence="10" id="KW-0282">Flagellum</keyword>
<dbReference type="GO" id="GO:0071978">
    <property type="term" value="P:bacterial-type flagellum-dependent swarming motility"/>
    <property type="evidence" value="ECO:0007669"/>
    <property type="project" value="TreeGrafter"/>
</dbReference>